<keyword evidence="4" id="KW-1185">Reference proteome</keyword>
<gene>
    <name evidence="3" type="ORF">PACTADRAFT_50549</name>
</gene>
<reference evidence="4" key="1">
    <citation type="submission" date="2016-05" db="EMBL/GenBank/DDBJ databases">
        <title>Comparative genomics of biotechnologically important yeasts.</title>
        <authorList>
            <consortium name="DOE Joint Genome Institute"/>
            <person name="Riley R."/>
            <person name="Haridas S."/>
            <person name="Wolfe K.H."/>
            <person name="Lopes M.R."/>
            <person name="Hittinger C.T."/>
            <person name="Goker M."/>
            <person name="Salamov A."/>
            <person name="Wisecaver J."/>
            <person name="Long T.M."/>
            <person name="Aerts A.L."/>
            <person name="Barry K."/>
            <person name="Choi C."/>
            <person name="Clum A."/>
            <person name="Coughlan A.Y."/>
            <person name="Deshpande S."/>
            <person name="Douglass A.P."/>
            <person name="Hanson S.J."/>
            <person name="Klenk H.-P."/>
            <person name="Labutti K."/>
            <person name="Lapidus A."/>
            <person name="Lindquist E."/>
            <person name="Lipzen A."/>
            <person name="Meier-Kolthoff J.P."/>
            <person name="Ohm R.A."/>
            <person name="Otillar R.P."/>
            <person name="Pangilinan J."/>
            <person name="Peng Y."/>
            <person name="Rokas A."/>
            <person name="Rosa C.A."/>
            <person name="Scheuner C."/>
            <person name="Sibirny A.A."/>
            <person name="Slot J.C."/>
            <person name="Stielow J.B."/>
            <person name="Sun H."/>
            <person name="Kurtzman C.P."/>
            <person name="Blackwell M."/>
            <person name="Grigoriev I.V."/>
            <person name="Jeffries T.W."/>
        </authorList>
    </citation>
    <scope>NUCLEOTIDE SEQUENCE [LARGE SCALE GENOMIC DNA]</scope>
    <source>
        <strain evidence="4">NRRL Y-2460</strain>
    </source>
</reference>
<evidence type="ECO:0000313" key="4">
    <source>
        <dbReference type="Proteomes" id="UP000094236"/>
    </source>
</evidence>
<dbReference type="Proteomes" id="UP000094236">
    <property type="component" value="Unassembled WGS sequence"/>
</dbReference>
<dbReference type="OrthoDB" id="5576875at2759"/>
<dbReference type="InterPro" id="IPR053274">
    <property type="entry name" value="Fluconazole_resistance"/>
</dbReference>
<sequence>MATVNSLPRVTTEEEITLKSEDREKLTSPSSTSNNNTPINNSKTTVAPVVSAKSSVIGTGNINSQIHHNNQNILQNSGRDITRQTQPPLLANSNTNNNNIKNNNNNNNIQETNSEKTLARRIKNLFIRISFNLSLFLTRLRFISDEVLSSDEIEREIFCDTDSSSIPSELLDQTAELGMPPPPPPTTTTILTTAQQQQQQQQESPSEFSKNNDIRNIDIFEKAEELRRQNGNDPFILGEQLWEIQNKQWLIPSPENSTVNGKLKLQKKLAEQELKHVVSTKDYSIVYNNLVLKNKTLRNPMNLKDLIKVINAGWIIHKNWERAAKGLP</sequence>
<dbReference type="PANTHER" id="PTHR28065:SF1">
    <property type="entry name" value="DUF4050 DOMAIN-CONTAINING PROTEIN"/>
    <property type="match status" value="1"/>
</dbReference>
<dbReference type="InterPro" id="IPR025124">
    <property type="entry name" value="Gag1-like_clamp"/>
</dbReference>
<feature type="region of interest" description="Disordered" evidence="1">
    <location>
        <begin position="1"/>
        <end position="47"/>
    </location>
</feature>
<accession>A0A1E4TSG4</accession>
<feature type="domain" description="Gag1-like clamp" evidence="2">
    <location>
        <begin position="237"/>
        <end position="321"/>
    </location>
</feature>
<evidence type="ECO:0000313" key="3">
    <source>
        <dbReference type="EMBL" id="ODV94689.1"/>
    </source>
</evidence>
<feature type="compositionally biased region" description="Basic and acidic residues" evidence="1">
    <location>
        <begin position="16"/>
        <end position="26"/>
    </location>
</feature>
<name>A0A1E4TSG4_PACTA</name>
<feature type="compositionally biased region" description="Low complexity" evidence="1">
    <location>
        <begin position="92"/>
        <end position="110"/>
    </location>
</feature>
<dbReference type="AlphaFoldDB" id="A0A1E4TSG4"/>
<dbReference type="STRING" id="669874.A0A1E4TSG4"/>
<organism evidence="3 4">
    <name type="scientific">Pachysolen tannophilus NRRL Y-2460</name>
    <dbReference type="NCBI Taxonomy" id="669874"/>
    <lineage>
        <taxon>Eukaryota</taxon>
        <taxon>Fungi</taxon>
        <taxon>Dikarya</taxon>
        <taxon>Ascomycota</taxon>
        <taxon>Saccharomycotina</taxon>
        <taxon>Pichiomycetes</taxon>
        <taxon>Pachysolenaceae</taxon>
        <taxon>Pachysolen</taxon>
    </lineage>
</organism>
<dbReference type="Pfam" id="PF13259">
    <property type="entry name" value="clamp_Gag1-like"/>
    <property type="match status" value="1"/>
</dbReference>
<dbReference type="PANTHER" id="PTHR28065">
    <property type="entry name" value="FREQUENIN"/>
    <property type="match status" value="1"/>
</dbReference>
<evidence type="ECO:0000259" key="2">
    <source>
        <dbReference type="Pfam" id="PF13259"/>
    </source>
</evidence>
<feature type="compositionally biased region" description="Low complexity" evidence="1">
    <location>
        <begin position="187"/>
        <end position="202"/>
    </location>
</feature>
<feature type="compositionally biased region" description="Low complexity" evidence="1">
    <location>
        <begin position="27"/>
        <end position="45"/>
    </location>
</feature>
<feature type="region of interest" description="Disordered" evidence="1">
    <location>
        <begin position="84"/>
        <end position="110"/>
    </location>
</feature>
<dbReference type="EMBL" id="KV454015">
    <property type="protein sequence ID" value="ODV94689.1"/>
    <property type="molecule type" value="Genomic_DNA"/>
</dbReference>
<protein>
    <recommendedName>
        <fullName evidence="2">Gag1-like clamp domain-containing protein</fullName>
    </recommendedName>
</protein>
<evidence type="ECO:0000256" key="1">
    <source>
        <dbReference type="SAM" id="MobiDB-lite"/>
    </source>
</evidence>
<feature type="region of interest" description="Disordered" evidence="1">
    <location>
        <begin position="180"/>
        <end position="210"/>
    </location>
</feature>
<proteinExistence type="predicted"/>